<evidence type="ECO:0000256" key="3">
    <source>
        <dbReference type="ARBA" id="ARBA00022884"/>
    </source>
</evidence>
<gene>
    <name evidence="6" type="primary">rplU</name>
    <name evidence="8" type="ORF">DC28_01235</name>
</gene>
<dbReference type="RefSeq" id="WP_037544899.1">
    <property type="nucleotide sequence ID" value="NZ_JNUP01000003.1"/>
</dbReference>
<dbReference type="GO" id="GO:0003735">
    <property type="term" value="F:structural constituent of ribosome"/>
    <property type="evidence" value="ECO:0007669"/>
    <property type="project" value="InterPro"/>
</dbReference>
<comment type="similarity">
    <text evidence="1 6 7">Belongs to the bacterial ribosomal protein bL21 family.</text>
</comment>
<dbReference type="PANTHER" id="PTHR21349:SF0">
    <property type="entry name" value="LARGE RIBOSOMAL SUBUNIT PROTEIN BL21M"/>
    <property type="match status" value="1"/>
</dbReference>
<organism evidence="8 9">
    <name type="scientific">Spirochaeta lutea</name>
    <dbReference type="NCBI Taxonomy" id="1480694"/>
    <lineage>
        <taxon>Bacteria</taxon>
        <taxon>Pseudomonadati</taxon>
        <taxon>Spirochaetota</taxon>
        <taxon>Spirochaetia</taxon>
        <taxon>Spirochaetales</taxon>
        <taxon>Spirochaetaceae</taxon>
        <taxon>Spirochaeta</taxon>
    </lineage>
</organism>
<keyword evidence="4 6" id="KW-0689">Ribosomal protein</keyword>
<accession>A0A098R175</accession>
<evidence type="ECO:0000256" key="1">
    <source>
        <dbReference type="ARBA" id="ARBA00008563"/>
    </source>
</evidence>
<dbReference type="Proteomes" id="UP000029692">
    <property type="component" value="Unassembled WGS sequence"/>
</dbReference>
<dbReference type="PROSITE" id="PS01169">
    <property type="entry name" value="RIBOSOMAL_L21"/>
    <property type="match status" value="1"/>
</dbReference>
<proteinExistence type="inferred from homology"/>
<comment type="caution">
    <text evidence="8">The sequence shown here is derived from an EMBL/GenBank/DDBJ whole genome shotgun (WGS) entry which is preliminary data.</text>
</comment>
<comment type="function">
    <text evidence="6 7">This protein binds to 23S rRNA in the presence of protein L20.</text>
</comment>
<evidence type="ECO:0000313" key="9">
    <source>
        <dbReference type="Proteomes" id="UP000029692"/>
    </source>
</evidence>
<comment type="subunit">
    <text evidence="6">Part of the 50S ribosomal subunit. Contacts protein L20.</text>
</comment>
<dbReference type="InterPro" id="IPR018258">
    <property type="entry name" value="Ribosomal_bL21_CS"/>
</dbReference>
<dbReference type="GO" id="GO:0005840">
    <property type="term" value="C:ribosome"/>
    <property type="evidence" value="ECO:0007669"/>
    <property type="project" value="UniProtKB-KW"/>
</dbReference>
<dbReference type="InterPro" id="IPR036164">
    <property type="entry name" value="bL21-like_sf"/>
</dbReference>
<dbReference type="STRING" id="1480694.DC28_01235"/>
<dbReference type="EMBL" id="JNUP01000003">
    <property type="protein sequence ID" value="KGE73860.1"/>
    <property type="molecule type" value="Genomic_DNA"/>
</dbReference>
<name>A0A098R175_9SPIO</name>
<dbReference type="PANTHER" id="PTHR21349">
    <property type="entry name" value="50S RIBOSOMAL PROTEIN L21"/>
    <property type="match status" value="1"/>
</dbReference>
<dbReference type="eggNOG" id="COG0261">
    <property type="taxonomic scope" value="Bacteria"/>
</dbReference>
<keyword evidence="2 6" id="KW-0699">rRNA-binding</keyword>
<evidence type="ECO:0000256" key="7">
    <source>
        <dbReference type="RuleBase" id="RU000562"/>
    </source>
</evidence>
<dbReference type="SUPFAM" id="SSF141091">
    <property type="entry name" value="L21p-like"/>
    <property type="match status" value="1"/>
</dbReference>
<dbReference type="OrthoDB" id="9813334at2"/>
<dbReference type="HAMAP" id="MF_01363">
    <property type="entry name" value="Ribosomal_bL21"/>
    <property type="match status" value="1"/>
</dbReference>
<dbReference type="InterPro" id="IPR001787">
    <property type="entry name" value="Ribosomal_bL21"/>
</dbReference>
<evidence type="ECO:0000256" key="5">
    <source>
        <dbReference type="ARBA" id="ARBA00023274"/>
    </source>
</evidence>
<keyword evidence="5 6" id="KW-0687">Ribonucleoprotein</keyword>
<dbReference type="NCBIfam" id="TIGR00061">
    <property type="entry name" value="L21"/>
    <property type="match status" value="1"/>
</dbReference>
<keyword evidence="3 6" id="KW-0694">RNA-binding</keyword>
<dbReference type="Pfam" id="PF00829">
    <property type="entry name" value="Ribosomal_L21p"/>
    <property type="match status" value="1"/>
</dbReference>
<evidence type="ECO:0000256" key="6">
    <source>
        <dbReference type="HAMAP-Rule" id="MF_01363"/>
    </source>
</evidence>
<dbReference type="GO" id="GO:0006412">
    <property type="term" value="P:translation"/>
    <property type="evidence" value="ECO:0007669"/>
    <property type="project" value="UniProtKB-UniRule"/>
</dbReference>
<dbReference type="InterPro" id="IPR028909">
    <property type="entry name" value="bL21-like"/>
</dbReference>
<protein>
    <recommendedName>
        <fullName evidence="6">Large ribosomal subunit protein bL21</fullName>
    </recommendedName>
</protein>
<dbReference type="GO" id="GO:1990904">
    <property type="term" value="C:ribonucleoprotein complex"/>
    <property type="evidence" value="ECO:0007669"/>
    <property type="project" value="UniProtKB-KW"/>
</dbReference>
<keyword evidence="9" id="KW-1185">Reference proteome</keyword>
<sequence length="104" mass="11925">MYAMVEILGKQYKAEKGGLLKVDKIEAEEGKDLDFDTVLLFRGDDSIKVGAPYVEGAKVTAVLEKHAKGDKVIVYKYKRRKDYQRKQGHRQNYSFIRIKEVSLA</sequence>
<evidence type="ECO:0000256" key="4">
    <source>
        <dbReference type="ARBA" id="ARBA00022980"/>
    </source>
</evidence>
<dbReference type="AlphaFoldDB" id="A0A098R175"/>
<dbReference type="GO" id="GO:0005737">
    <property type="term" value="C:cytoplasm"/>
    <property type="evidence" value="ECO:0007669"/>
    <property type="project" value="UniProtKB-ARBA"/>
</dbReference>
<reference evidence="8 9" key="1">
    <citation type="submission" date="2014-05" db="EMBL/GenBank/DDBJ databases">
        <title>De novo Genome Sequence of Spirocheata sp.</title>
        <authorList>
            <person name="Shivani Y."/>
            <person name="Subhash Y."/>
            <person name="Tushar L."/>
            <person name="Sasikala C."/>
            <person name="Ramana C.V."/>
        </authorList>
    </citation>
    <scope>NUCLEOTIDE SEQUENCE [LARGE SCALE GENOMIC DNA]</scope>
    <source>
        <strain evidence="8 9">JC230</strain>
    </source>
</reference>
<evidence type="ECO:0000313" key="8">
    <source>
        <dbReference type="EMBL" id="KGE73860.1"/>
    </source>
</evidence>
<dbReference type="GO" id="GO:0019843">
    <property type="term" value="F:rRNA binding"/>
    <property type="evidence" value="ECO:0007669"/>
    <property type="project" value="UniProtKB-UniRule"/>
</dbReference>
<evidence type="ECO:0000256" key="2">
    <source>
        <dbReference type="ARBA" id="ARBA00022730"/>
    </source>
</evidence>